<dbReference type="EMBL" id="JBDODL010003694">
    <property type="protein sequence ID" value="MES1922781.1"/>
    <property type="molecule type" value="Genomic_DNA"/>
</dbReference>
<name>A0ABV2ATL7_9EUKA</name>
<sequence length="147" mass="17393">CKHYIINYGIYKSKFILDYIHENINTFVNMENELLTFVFGFESDIILLIRLKKTIISKSPIFVQTVNGCRLIRIITNSASKDDLKKIFESILDYKPTSNVLVDLLLNSDFEERKVIIKHFNKNPSFFKRKFYKMLPKSIQEMVQKIC</sequence>
<accession>A0ABV2ATL7</accession>
<comment type="caution">
    <text evidence="1">The sequence shown here is derived from an EMBL/GenBank/DDBJ whole genome shotgun (WGS) entry which is preliminary data.</text>
</comment>
<proteinExistence type="predicted"/>
<dbReference type="Proteomes" id="UP001439008">
    <property type="component" value="Unassembled WGS sequence"/>
</dbReference>
<keyword evidence="2" id="KW-1185">Reference proteome</keyword>
<gene>
    <name evidence="1" type="ORF">MHBO_004305</name>
</gene>
<feature type="non-terminal residue" evidence="1">
    <location>
        <position position="1"/>
    </location>
</feature>
<organism evidence="1 2">
    <name type="scientific">Bonamia ostreae</name>
    <dbReference type="NCBI Taxonomy" id="126728"/>
    <lineage>
        <taxon>Eukaryota</taxon>
        <taxon>Sar</taxon>
        <taxon>Rhizaria</taxon>
        <taxon>Endomyxa</taxon>
        <taxon>Ascetosporea</taxon>
        <taxon>Haplosporida</taxon>
        <taxon>Bonamia</taxon>
    </lineage>
</organism>
<evidence type="ECO:0000313" key="2">
    <source>
        <dbReference type="Proteomes" id="UP001439008"/>
    </source>
</evidence>
<reference evidence="1 2" key="1">
    <citation type="journal article" date="2024" name="BMC Biol.">
        <title>Comparative genomics of Ascetosporea gives new insight into the evolutionary basis for animal parasitism in Rhizaria.</title>
        <authorList>
            <person name="Hiltunen Thoren M."/>
            <person name="Onut-Brannstrom I."/>
            <person name="Alfjorden A."/>
            <person name="Peckova H."/>
            <person name="Swords F."/>
            <person name="Hooper C."/>
            <person name="Holzer A.S."/>
            <person name="Bass D."/>
            <person name="Burki F."/>
        </authorList>
    </citation>
    <scope>NUCLEOTIDE SEQUENCE [LARGE SCALE GENOMIC DNA]</scope>
    <source>
        <strain evidence="1">20-A016</strain>
    </source>
</reference>
<protein>
    <submittedName>
        <fullName evidence="1">Uncharacterized protein</fullName>
    </submittedName>
</protein>
<evidence type="ECO:0000313" key="1">
    <source>
        <dbReference type="EMBL" id="MES1922781.1"/>
    </source>
</evidence>